<accession>A0ABR3DJ15</accession>
<reference evidence="1 2" key="1">
    <citation type="submission" date="2023-09" db="EMBL/GenBank/DDBJ databases">
        <title>Multi-omics analysis of a traditional fermented food reveals byproduct-associated fungal strains for waste-to-food upcycling.</title>
        <authorList>
            <consortium name="Lawrence Berkeley National Laboratory"/>
            <person name="Rekdal V.M."/>
            <person name="Villalobos-Escobedo J.M."/>
            <person name="Rodriguez-Valeron N."/>
            <person name="Garcia M.O."/>
            <person name="Vasquez D.P."/>
            <person name="Damayanti I."/>
            <person name="Sorensen P.M."/>
            <person name="Baidoo E.E."/>
            <person name="De Carvalho A.C."/>
            <person name="Riley R."/>
            <person name="Lipzen A."/>
            <person name="He G."/>
            <person name="Yan M."/>
            <person name="Haridas S."/>
            <person name="Daum C."/>
            <person name="Yoshinaga Y."/>
            <person name="Ng V."/>
            <person name="Grigoriev I.V."/>
            <person name="Munk R."/>
            <person name="Nuraida L."/>
            <person name="Wijaya C.H."/>
            <person name="Morales P.-C."/>
            <person name="Keasling J.D."/>
        </authorList>
    </citation>
    <scope>NUCLEOTIDE SEQUENCE [LARGE SCALE GENOMIC DNA]</scope>
    <source>
        <strain evidence="1 2">FGSC 2613</strain>
    </source>
</reference>
<feature type="non-terminal residue" evidence="1">
    <location>
        <position position="1"/>
    </location>
</feature>
<organism evidence="1 2">
    <name type="scientific">Neurospora intermedia</name>
    <dbReference type="NCBI Taxonomy" id="5142"/>
    <lineage>
        <taxon>Eukaryota</taxon>
        <taxon>Fungi</taxon>
        <taxon>Dikarya</taxon>
        <taxon>Ascomycota</taxon>
        <taxon>Pezizomycotina</taxon>
        <taxon>Sordariomycetes</taxon>
        <taxon>Sordariomycetidae</taxon>
        <taxon>Sordariales</taxon>
        <taxon>Sordariaceae</taxon>
        <taxon>Neurospora</taxon>
    </lineage>
</organism>
<evidence type="ECO:0000313" key="2">
    <source>
        <dbReference type="Proteomes" id="UP001451303"/>
    </source>
</evidence>
<evidence type="ECO:0000313" key="1">
    <source>
        <dbReference type="EMBL" id="KAL0472673.1"/>
    </source>
</evidence>
<protein>
    <submittedName>
        <fullName evidence="1">Uncharacterized protein</fullName>
    </submittedName>
</protein>
<proteinExistence type="predicted"/>
<keyword evidence="2" id="KW-1185">Reference proteome</keyword>
<name>A0ABR3DJ15_NEUIN</name>
<dbReference type="Proteomes" id="UP001451303">
    <property type="component" value="Unassembled WGS sequence"/>
</dbReference>
<sequence>YVHLNAPDGRGEISVAKEKVAFSLYYLNRALLGAKFSYLGLLRPIKTGISFAFQPLINRYAAPSLLAALEWAYRPRPLVWIFYITFGPTTTAGQALKAWAS</sequence>
<dbReference type="EMBL" id="JAVLET010000003">
    <property type="protein sequence ID" value="KAL0472673.1"/>
    <property type="molecule type" value="Genomic_DNA"/>
</dbReference>
<comment type="caution">
    <text evidence="1">The sequence shown here is derived from an EMBL/GenBank/DDBJ whole genome shotgun (WGS) entry which is preliminary data.</text>
</comment>
<gene>
    <name evidence="1" type="ORF">QR685DRAFT_437942</name>
</gene>